<dbReference type="InterPro" id="IPR012560">
    <property type="entry name" value="Ferlin_A-domain"/>
</dbReference>
<dbReference type="SMART" id="SM01201">
    <property type="entry name" value="FerB"/>
    <property type="match status" value="1"/>
</dbReference>
<dbReference type="InterPro" id="IPR037720">
    <property type="entry name" value="C2B_Ferlin"/>
</dbReference>
<dbReference type="CDD" id="cd04011">
    <property type="entry name" value="C2B_Ferlin"/>
    <property type="match status" value="1"/>
</dbReference>
<feature type="compositionally biased region" description="Basic and acidic residues" evidence="13">
    <location>
        <begin position="1959"/>
        <end position="1972"/>
    </location>
</feature>
<evidence type="ECO:0000256" key="9">
    <source>
        <dbReference type="ARBA" id="ARBA00022968"/>
    </source>
</evidence>
<dbReference type="InterPro" id="IPR012968">
    <property type="entry name" value="FerIin_dom"/>
</dbReference>
<evidence type="ECO:0000256" key="5">
    <source>
        <dbReference type="ARBA" id="ARBA00022692"/>
    </source>
</evidence>
<dbReference type="InterPro" id="IPR000008">
    <property type="entry name" value="C2_dom"/>
</dbReference>
<dbReference type="EMBL" id="JANPWB010000010">
    <property type="protein sequence ID" value="KAJ1141617.1"/>
    <property type="molecule type" value="Genomic_DNA"/>
</dbReference>
<dbReference type="GO" id="GO:0061025">
    <property type="term" value="P:membrane fusion"/>
    <property type="evidence" value="ECO:0007669"/>
    <property type="project" value="TreeGrafter"/>
</dbReference>
<evidence type="ECO:0000256" key="14">
    <source>
        <dbReference type="SAM" id="Phobius"/>
    </source>
</evidence>
<proteinExistence type="inferred from homology"/>
<gene>
    <name evidence="16" type="ORF">NDU88_007945</name>
</gene>
<evidence type="ECO:0000256" key="7">
    <source>
        <dbReference type="ARBA" id="ARBA00022737"/>
    </source>
</evidence>
<dbReference type="InterPro" id="IPR055072">
    <property type="entry name" value="Ferlin_DSRM"/>
</dbReference>
<comment type="caution">
    <text evidence="16">The sequence shown here is derived from an EMBL/GenBank/DDBJ whole genome shotgun (WGS) entry which is preliminary data.</text>
</comment>
<feature type="domain" description="C2" evidence="15">
    <location>
        <begin position="1517"/>
        <end position="1635"/>
    </location>
</feature>
<dbReference type="Pfam" id="PF08151">
    <property type="entry name" value="FerI"/>
    <property type="match status" value="1"/>
</dbReference>
<keyword evidence="6" id="KW-0479">Metal-binding</keyword>
<dbReference type="SMART" id="SM01200">
    <property type="entry name" value="FerA"/>
    <property type="match status" value="1"/>
</dbReference>
<feature type="domain" description="C2" evidence="15">
    <location>
        <begin position="170"/>
        <end position="287"/>
    </location>
</feature>
<dbReference type="SMART" id="SM00239">
    <property type="entry name" value="C2"/>
    <property type="match status" value="6"/>
</dbReference>
<comment type="subcellular location">
    <subcellularLocation>
        <location evidence="1">Cell membrane</location>
        <topology evidence="1">Single-pass type II membrane protein</topology>
    </subcellularLocation>
    <subcellularLocation>
        <location evidence="2">Cytoplasmic vesicle membrane</location>
        <topology evidence="2">Single-pass type II membrane protein</topology>
    </subcellularLocation>
</comment>
<dbReference type="Pfam" id="PF00168">
    <property type="entry name" value="C2"/>
    <property type="match status" value="8"/>
</dbReference>
<keyword evidence="12" id="KW-0968">Cytoplasmic vesicle</keyword>
<dbReference type="SMART" id="SM00694">
    <property type="entry name" value="DysFC"/>
    <property type="match status" value="2"/>
</dbReference>
<dbReference type="PANTHER" id="PTHR12546:SF55">
    <property type="entry name" value="MYOFERLIN"/>
    <property type="match status" value="1"/>
</dbReference>
<sequence length="2044" mass="231331">MKGARPDMLLLLLCDSEKKKTRTIDSELNPVWNELLEFDLKGVPLDYSSSLEIIVKDFETIGKDKLIGTAIVYLKELLGGQSRSLPYKGVALLNDKGQPCGATIDIVVSYEPPTTSGGNPNDPGGMNAQVTGDGDADGEGDGDAVDTGYGGIVPGPSPGQADNQIAQRLSKGKKNRRILSNKPQDFQIRVRVIEGRQLSGNNIKPVVKVNVGNQTHRTRIKRGNNPFFDEIFFYNVNMTPSELFDETVGIRLFNSGSIRADSLIGEFKIDIGYIYDEPGHAVMRKWVLLYDSEDVSSGAKGYLKISIFVIGTGDEPPVEKRDKESEADDVESNLLLPAGVALRWVTFLLKIYRAEDIPQMDDAFAQSVKELFGGDSDKKNLVDPFVEVSFAGKKVCTNRIDKNANPEWNQAVNLQIKFPSMCEQIRLTVFDWDRLTKNDTIGITTLSLSKIAAPGGEVEESETTGIGSSTHAVTEGETEVGFLPTFGPCYLNLYGSPREYTGFPDPYDDLNLGKGEGCAYRGRILVELTTKLDTTPGKKIEDIPSDDLLVVEKYQRRRKYSLCAVFHSATMLQDIGEAIQFEVSIGNYGNKFDTTCKPLASTTQYSRAVFDGNFYYYLPWSQTKPVVTLTSYWEDISHRLETVNILFGIVERLKANVTALKSAQLAKMPENRIAELWLKLIDQVIEDAGQPLPSLEGKANITVLDKQIAKLRLSSIKRILESAVMMRAEATDVVATLPEIDDWLDKLEQLTEEPQNSMPDIIIWMIRAEKRLAYARVPAHQVLFSAMSEKASGKYCGKTQTIFLQYPLDKNKGNKVPAELRVNIWLGLSAEEKKFNSFAEGTFSVYAEMYENQAAMFGKWGTTGLLKRHKFSDVTGTIKLKRESFMPPKGWEWEGDWAIDPQRSLLTEADAGHSEFTDEVYQNESRYPGGEWKQANETFTDANGEKAAPPNEMDCPFGWIWEDDVWIYDINRAVDEKGWEYGITIPPDNKPKSWVAAEKMYHTHRRRRLVRKRRKDPTVGKATKEAMSREDQEGWEYASLIGWKFHLKERSSDNYRRRRWRRKMSPSESLGAAAIFKLEGALGADLGGDQGEKSQEKESATTVFGANTPIVSCTFDKVFSYHLRCYLYQARGLTALDQDSFSDPYAHVSFLHRSKTSEIIRSTLNPTWDQTIIFDEVEVFGDPKTVMQSPPNVVVEIFDNDQVGKDEFMGRSTFTPLVKLDSGMDISPRLLWYPVINGNKPHGEILAAAELILRQKGGANLPILPSKRGALYMVPQGIRPVVQLTAIEILAWGLRNMKSYQLASVSSPSLVVECGGEIVHSAVIKNLKKTPNFPGSVLFMKVLLPKDELYAPPIIIKVIDHRQFGRKPVVGQCTIEELERFRCDPYITRQDIAPEMRVAMLSSAPPRDVIIEVEDTKPLLASQLKEKEEEVVDWWSKYYASTGDHEKCGQYLQKGYDTIKVYDTELENVPDFDGLTDFCDTFKLFRGKSDESEDPSVVGEFKGSFRIYPLSDDPAVPAPPRQFRELPDSGPQECIVRIYVVKGFDLQPKDNNGLCDPYIKISLSKKVIEDRDNYIPNTLNPMFGRMYELHCFLPQEKDLKIAVYDYDALTRDEKVGETIIDLENRFLSRFGAYCGIPQSYCISGVNQWRDQLRPTQLLQNIARLKGSPPPVISENGQKVRFAGRDYTLDEFEANKKMHQHLGPDDERLALHVLRTQALCPEHVETRTLYSTFQPNISQGKIQMWVDIFPKSQGPPGPPFNIAPRKAKTYQLRVIIWNTKDVILDEKSITGEEMSDIYVKGWVPGNEDNKQKTDVHYRSLDGEGNFNWRFVFPLEYLPAEQLCVISKKEHFWSLDKTEFRVPPKLIIQIWDNDKFSLDDYLGFVELDLHRTIIPSKTSEKCSLDMIPDYKAADHSKAPKTVSLFEQKSMKGWWPCFAEKDGKRVLAGKIEMTLEVLNEKEVEERPAGKGRDEPNMNPKLDPPNRPETSFLWFTNPCKTCKFIVWRRFKWIFIGLIVLIFVLLFLAILFYSLPNYVAMKIVRPAAR</sequence>
<accession>A0AAV7QQD7</accession>
<keyword evidence="5 14" id="KW-0812">Transmembrane</keyword>
<feature type="region of interest" description="Disordered" evidence="13">
    <location>
        <begin position="1959"/>
        <end position="1981"/>
    </location>
</feature>
<dbReference type="PANTHER" id="PTHR12546">
    <property type="entry name" value="FER-1-LIKE"/>
    <property type="match status" value="1"/>
</dbReference>
<evidence type="ECO:0000256" key="11">
    <source>
        <dbReference type="ARBA" id="ARBA00023136"/>
    </source>
</evidence>
<feature type="domain" description="C2" evidence="15">
    <location>
        <begin position="326"/>
        <end position="462"/>
    </location>
</feature>
<evidence type="ECO:0000256" key="8">
    <source>
        <dbReference type="ARBA" id="ARBA00022837"/>
    </source>
</evidence>
<reference evidence="16" key="1">
    <citation type="journal article" date="2022" name="bioRxiv">
        <title>Sequencing and chromosome-scale assembly of the giantPleurodeles waltlgenome.</title>
        <authorList>
            <person name="Brown T."/>
            <person name="Elewa A."/>
            <person name="Iarovenko S."/>
            <person name="Subramanian E."/>
            <person name="Araus A.J."/>
            <person name="Petzold A."/>
            <person name="Susuki M."/>
            <person name="Suzuki K.-i.T."/>
            <person name="Hayashi T."/>
            <person name="Toyoda A."/>
            <person name="Oliveira C."/>
            <person name="Osipova E."/>
            <person name="Leigh N.D."/>
            <person name="Simon A."/>
            <person name="Yun M.H."/>
        </authorList>
    </citation>
    <scope>NUCLEOTIDE SEQUENCE</scope>
    <source>
        <strain evidence="16">20211129_DDA</strain>
        <tissue evidence="16">Liver</tissue>
    </source>
</reference>
<evidence type="ECO:0000256" key="3">
    <source>
        <dbReference type="ARBA" id="ARBA00007561"/>
    </source>
</evidence>
<comment type="similarity">
    <text evidence="3">Belongs to the ferlin family.</text>
</comment>
<dbReference type="Proteomes" id="UP001066276">
    <property type="component" value="Chromosome 6"/>
</dbReference>
<dbReference type="Pfam" id="PF22901">
    <property type="entry name" value="dsrm_Ferlin"/>
    <property type="match status" value="1"/>
</dbReference>
<dbReference type="Pfam" id="PF16165">
    <property type="entry name" value="Ferlin_C"/>
    <property type="match status" value="1"/>
</dbReference>
<feature type="domain" description="C2" evidence="15">
    <location>
        <begin position="1267"/>
        <end position="1391"/>
    </location>
</feature>
<dbReference type="FunFam" id="2.60.40.150:FF:000021">
    <property type="entry name" value="dysferlin isoform X2"/>
    <property type="match status" value="1"/>
</dbReference>
<feature type="compositionally biased region" description="Acidic residues" evidence="13">
    <location>
        <begin position="134"/>
        <end position="144"/>
    </location>
</feature>
<keyword evidence="4" id="KW-1003">Cell membrane</keyword>
<keyword evidence="7" id="KW-0677">Repeat</keyword>
<protein>
    <recommendedName>
        <fullName evidence="15">C2 domain-containing protein</fullName>
    </recommendedName>
</protein>
<dbReference type="InterPro" id="IPR006614">
    <property type="entry name" value="Peroxin/Ferlin"/>
</dbReference>
<feature type="transmembrane region" description="Helical" evidence="14">
    <location>
        <begin position="2008"/>
        <end position="2030"/>
    </location>
</feature>
<dbReference type="CDD" id="cd04037">
    <property type="entry name" value="C2E_Ferlin"/>
    <property type="match status" value="1"/>
</dbReference>
<dbReference type="FunFam" id="2.60.40.150:FF:000009">
    <property type="entry name" value="dysferlin isoform X2"/>
    <property type="match status" value="1"/>
</dbReference>
<keyword evidence="17" id="KW-1185">Reference proteome</keyword>
<dbReference type="Pfam" id="PF08165">
    <property type="entry name" value="FerA"/>
    <property type="match status" value="1"/>
</dbReference>
<dbReference type="GO" id="GO:0007009">
    <property type="term" value="P:plasma membrane organization"/>
    <property type="evidence" value="ECO:0007669"/>
    <property type="project" value="TreeGrafter"/>
</dbReference>
<dbReference type="InterPro" id="IPR037724">
    <property type="entry name" value="C2E_Ferlin"/>
</dbReference>
<feature type="domain" description="C2" evidence="15">
    <location>
        <begin position="1"/>
        <end position="87"/>
    </location>
</feature>
<dbReference type="CDD" id="cd08374">
    <property type="entry name" value="C2F_Ferlin"/>
    <property type="match status" value="1"/>
</dbReference>
<dbReference type="Pfam" id="PF08150">
    <property type="entry name" value="FerB"/>
    <property type="match status" value="1"/>
</dbReference>
<dbReference type="InterPro" id="IPR032362">
    <property type="entry name" value="Ferlin_C"/>
</dbReference>
<evidence type="ECO:0000259" key="15">
    <source>
        <dbReference type="PROSITE" id="PS50004"/>
    </source>
</evidence>
<feature type="domain" description="C2" evidence="15">
    <location>
        <begin position="1105"/>
        <end position="1233"/>
    </location>
</feature>
<dbReference type="GO" id="GO:0046872">
    <property type="term" value="F:metal ion binding"/>
    <property type="evidence" value="ECO:0007669"/>
    <property type="project" value="UniProtKB-KW"/>
</dbReference>
<keyword evidence="11 14" id="KW-0472">Membrane</keyword>
<dbReference type="SMART" id="SM00693">
    <property type="entry name" value="DysFN"/>
    <property type="match status" value="2"/>
</dbReference>
<keyword evidence="8" id="KW-0106">Calcium</keyword>
<evidence type="ECO:0000256" key="2">
    <source>
        <dbReference type="ARBA" id="ARBA00004483"/>
    </source>
</evidence>
<dbReference type="SMART" id="SM01202">
    <property type="entry name" value="FerI"/>
    <property type="match status" value="1"/>
</dbReference>
<feature type="region of interest" description="Disordered" evidence="13">
    <location>
        <begin position="111"/>
        <end position="149"/>
    </location>
</feature>
<evidence type="ECO:0000256" key="4">
    <source>
        <dbReference type="ARBA" id="ARBA00022475"/>
    </source>
</evidence>
<dbReference type="GO" id="GO:0005886">
    <property type="term" value="C:plasma membrane"/>
    <property type="evidence" value="ECO:0007669"/>
    <property type="project" value="UniProtKB-SubCell"/>
</dbReference>
<dbReference type="FunFam" id="2.60.40.150:FF:000138">
    <property type="entry name" value="Fer-1-like family member 6"/>
    <property type="match status" value="1"/>
</dbReference>
<dbReference type="SUPFAM" id="SSF49562">
    <property type="entry name" value="C2 domain (Calcium/lipid-binding domain, CaLB)"/>
    <property type="match status" value="7"/>
</dbReference>
<evidence type="ECO:0000256" key="12">
    <source>
        <dbReference type="ARBA" id="ARBA00023329"/>
    </source>
</evidence>
<dbReference type="InterPro" id="IPR037721">
    <property type="entry name" value="Ferlin"/>
</dbReference>
<evidence type="ECO:0000256" key="6">
    <source>
        <dbReference type="ARBA" id="ARBA00022723"/>
    </source>
</evidence>
<organism evidence="16 17">
    <name type="scientific">Pleurodeles waltl</name>
    <name type="common">Iberian ribbed newt</name>
    <dbReference type="NCBI Taxonomy" id="8319"/>
    <lineage>
        <taxon>Eukaryota</taxon>
        <taxon>Metazoa</taxon>
        <taxon>Chordata</taxon>
        <taxon>Craniata</taxon>
        <taxon>Vertebrata</taxon>
        <taxon>Euteleostomi</taxon>
        <taxon>Amphibia</taxon>
        <taxon>Batrachia</taxon>
        <taxon>Caudata</taxon>
        <taxon>Salamandroidea</taxon>
        <taxon>Salamandridae</taxon>
        <taxon>Pleurodelinae</taxon>
        <taxon>Pleurodeles</taxon>
    </lineage>
</organism>
<evidence type="ECO:0000313" key="17">
    <source>
        <dbReference type="Proteomes" id="UP001066276"/>
    </source>
</evidence>
<dbReference type="Gene3D" id="2.60.40.150">
    <property type="entry name" value="C2 domain"/>
    <property type="match status" value="6"/>
</dbReference>
<keyword evidence="9" id="KW-0735">Signal-anchor</keyword>
<keyword evidence="10 14" id="KW-1133">Transmembrane helix</keyword>
<dbReference type="InterPro" id="IPR012561">
    <property type="entry name" value="Ferlin_B-domain"/>
</dbReference>
<dbReference type="InterPro" id="IPR035892">
    <property type="entry name" value="C2_domain_sf"/>
</dbReference>
<dbReference type="InterPro" id="IPR037725">
    <property type="entry name" value="C2F_Ferlin"/>
</dbReference>
<dbReference type="FunFam" id="2.60.40.150:FF:000026">
    <property type="entry name" value="dysferlin isoform X2"/>
    <property type="match status" value="1"/>
</dbReference>
<feature type="domain" description="C2" evidence="15">
    <location>
        <begin position="1753"/>
        <end position="1901"/>
    </location>
</feature>
<evidence type="ECO:0000256" key="10">
    <source>
        <dbReference type="ARBA" id="ARBA00022989"/>
    </source>
</evidence>
<evidence type="ECO:0000256" key="13">
    <source>
        <dbReference type="SAM" id="MobiDB-lite"/>
    </source>
</evidence>
<dbReference type="InterPro" id="IPR037723">
    <property type="entry name" value="C2D_Ferlin"/>
</dbReference>
<dbReference type="InterPro" id="IPR037722">
    <property type="entry name" value="C2C_Ferlin"/>
</dbReference>
<dbReference type="CDD" id="cd04017">
    <property type="entry name" value="C2D_Ferlin"/>
    <property type="match status" value="1"/>
</dbReference>
<dbReference type="CDD" id="cd04018">
    <property type="entry name" value="C2C_Ferlin"/>
    <property type="match status" value="1"/>
</dbReference>
<dbReference type="PROSITE" id="PS50004">
    <property type="entry name" value="C2"/>
    <property type="match status" value="7"/>
</dbReference>
<evidence type="ECO:0000313" key="16">
    <source>
        <dbReference type="EMBL" id="KAJ1141617.1"/>
    </source>
</evidence>
<evidence type="ECO:0000256" key="1">
    <source>
        <dbReference type="ARBA" id="ARBA00004401"/>
    </source>
</evidence>
<dbReference type="GO" id="GO:0030659">
    <property type="term" value="C:cytoplasmic vesicle membrane"/>
    <property type="evidence" value="ECO:0007669"/>
    <property type="project" value="UniProtKB-SubCell"/>
</dbReference>
<name>A0AAV7QQD7_PLEWA</name>